<comment type="cofactor">
    <cofactor evidence="1">
        <name>Mg(2+)</name>
        <dbReference type="ChEBI" id="CHEBI:18420"/>
    </cofactor>
</comment>
<feature type="domain" description="HpcH/HpaI aldolase/citrate lyase" evidence="5">
    <location>
        <begin position="25"/>
        <end position="239"/>
    </location>
</feature>
<keyword evidence="7" id="KW-1185">Reference proteome</keyword>
<protein>
    <submittedName>
        <fullName evidence="6">CoA ester lyase</fullName>
    </submittedName>
</protein>
<feature type="region of interest" description="Disordered" evidence="4">
    <location>
        <begin position="1"/>
        <end position="24"/>
    </location>
</feature>
<evidence type="ECO:0000256" key="4">
    <source>
        <dbReference type="SAM" id="MobiDB-lite"/>
    </source>
</evidence>
<dbReference type="InterPro" id="IPR005000">
    <property type="entry name" value="Aldolase/citrate-lyase_domain"/>
</dbReference>
<dbReference type="GO" id="GO:0016829">
    <property type="term" value="F:lyase activity"/>
    <property type="evidence" value="ECO:0007669"/>
    <property type="project" value="UniProtKB-KW"/>
</dbReference>
<evidence type="ECO:0000313" key="6">
    <source>
        <dbReference type="EMBL" id="NJP45149.1"/>
    </source>
</evidence>
<gene>
    <name evidence="6" type="ORF">HCN08_17345</name>
</gene>
<proteinExistence type="predicted"/>
<evidence type="ECO:0000256" key="2">
    <source>
        <dbReference type="ARBA" id="ARBA00022723"/>
    </source>
</evidence>
<comment type="caution">
    <text evidence="6">The sequence shown here is derived from an EMBL/GenBank/DDBJ whole genome shotgun (WGS) entry which is preliminary data.</text>
</comment>
<dbReference type="PANTHER" id="PTHR32308:SF10">
    <property type="entry name" value="CITRATE LYASE SUBUNIT BETA"/>
    <property type="match status" value="1"/>
</dbReference>
<evidence type="ECO:0000256" key="1">
    <source>
        <dbReference type="ARBA" id="ARBA00001946"/>
    </source>
</evidence>
<evidence type="ECO:0000259" key="5">
    <source>
        <dbReference type="Pfam" id="PF03328"/>
    </source>
</evidence>
<sequence length="305" mass="32366">MADDLTPRPAGTPAQDGDGHLRPRRSVLYMPGANERALDKARTLPADALILDLEDSVAPDAKAEARERVAAAVAAGGYGHREVTVRVNAPGTPWHADDLRAAAQAGPDAVVVPKVDDPRTVTAVVEALEAAGAPDRTAVWAMLETPAAIFDARRVAAACDRLTVLVMGTNDLVKELHAEHVPGRAPLLTALSLALLAARAEGRVILDGVYNDVRDLPGFEAETLQARRLGFDGKTLIHPGQIEPCNRVFAPAAEDVDRARRIVAAFDQATSQGRGVVTVDGRMIENLHVEEARRLLALAAAVEGR</sequence>
<dbReference type="RefSeq" id="WP_167984001.1">
    <property type="nucleotide sequence ID" value="NZ_JAATEJ010000012.1"/>
</dbReference>
<evidence type="ECO:0000313" key="7">
    <source>
        <dbReference type="Proteomes" id="UP000734511"/>
    </source>
</evidence>
<dbReference type="Proteomes" id="UP000734511">
    <property type="component" value="Unassembled WGS sequence"/>
</dbReference>
<dbReference type="InterPro" id="IPR011206">
    <property type="entry name" value="Citrate_lyase_beta/mcl1/mcl2"/>
</dbReference>
<dbReference type="SUPFAM" id="SSF51621">
    <property type="entry name" value="Phosphoenolpyruvate/pyruvate domain"/>
    <property type="match status" value="1"/>
</dbReference>
<evidence type="ECO:0000256" key="3">
    <source>
        <dbReference type="ARBA" id="ARBA00022842"/>
    </source>
</evidence>
<organism evidence="6 7">
    <name type="scientific">Actinacidiphila epipremni</name>
    <dbReference type="NCBI Taxonomy" id="2053013"/>
    <lineage>
        <taxon>Bacteria</taxon>
        <taxon>Bacillati</taxon>
        <taxon>Actinomycetota</taxon>
        <taxon>Actinomycetes</taxon>
        <taxon>Kitasatosporales</taxon>
        <taxon>Streptomycetaceae</taxon>
        <taxon>Actinacidiphila</taxon>
    </lineage>
</organism>
<keyword evidence="3" id="KW-0460">Magnesium</keyword>
<name>A0ABX0ZTQ3_9ACTN</name>
<dbReference type="Gene3D" id="3.20.20.60">
    <property type="entry name" value="Phosphoenolpyruvate-binding domains"/>
    <property type="match status" value="1"/>
</dbReference>
<keyword evidence="2" id="KW-0479">Metal-binding</keyword>
<accession>A0ABX0ZTQ3</accession>
<keyword evidence="6" id="KW-0456">Lyase</keyword>
<dbReference type="PIRSF" id="PIRSF015582">
    <property type="entry name" value="Cit_lyase_B"/>
    <property type="match status" value="1"/>
</dbReference>
<dbReference type="EMBL" id="JAATEJ010000012">
    <property type="protein sequence ID" value="NJP45149.1"/>
    <property type="molecule type" value="Genomic_DNA"/>
</dbReference>
<dbReference type="Pfam" id="PF03328">
    <property type="entry name" value="HpcH_HpaI"/>
    <property type="match status" value="1"/>
</dbReference>
<dbReference type="InterPro" id="IPR015813">
    <property type="entry name" value="Pyrv/PenolPyrv_kinase-like_dom"/>
</dbReference>
<dbReference type="InterPro" id="IPR040442">
    <property type="entry name" value="Pyrv_kinase-like_dom_sf"/>
</dbReference>
<reference evidence="6 7" key="1">
    <citation type="submission" date="2020-03" db="EMBL/GenBank/DDBJ databases">
        <title>WGS of actinomycetes isolated from Thailand.</title>
        <authorList>
            <person name="Thawai C."/>
        </authorList>
    </citation>
    <scope>NUCLEOTIDE SEQUENCE [LARGE SCALE GENOMIC DNA]</scope>
    <source>
        <strain evidence="6 7">PRB2-1</strain>
    </source>
</reference>
<dbReference type="PANTHER" id="PTHR32308">
    <property type="entry name" value="LYASE BETA SUBUNIT, PUTATIVE (AFU_ORTHOLOGUE AFUA_4G13030)-RELATED"/>
    <property type="match status" value="1"/>
</dbReference>